<evidence type="ECO:0000313" key="16">
    <source>
        <dbReference type="Proteomes" id="UP000712157"/>
    </source>
</evidence>
<dbReference type="Proteomes" id="UP000712157">
    <property type="component" value="Unassembled WGS sequence"/>
</dbReference>
<dbReference type="SUPFAM" id="SSF89028">
    <property type="entry name" value="Cobalamin adenosyltransferase-like"/>
    <property type="match status" value="1"/>
</dbReference>
<keyword evidence="6 15" id="KW-0808">Transferase</keyword>
<evidence type="ECO:0000256" key="6">
    <source>
        <dbReference type="ARBA" id="ARBA00022679"/>
    </source>
</evidence>
<evidence type="ECO:0000256" key="12">
    <source>
        <dbReference type="ARBA" id="ARBA00048555"/>
    </source>
</evidence>
<evidence type="ECO:0000256" key="8">
    <source>
        <dbReference type="ARBA" id="ARBA00022840"/>
    </source>
</evidence>
<evidence type="ECO:0000256" key="4">
    <source>
        <dbReference type="ARBA" id="ARBA00020963"/>
    </source>
</evidence>
<reference evidence="15" key="1">
    <citation type="submission" date="2021-06" db="EMBL/GenBank/DDBJ databases">
        <title>Description of novel taxa of the family Lachnospiraceae.</title>
        <authorList>
            <person name="Chaplin A.V."/>
            <person name="Sokolova S.R."/>
            <person name="Pikina A.P."/>
            <person name="Korzhanova M."/>
            <person name="Belova V."/>
            <person name="Korostin D."/>
            <person name="Efimov B.A."/>
        </authorList>
    </citation>
    <scope>NUCLEOTIDE SEQUENCE</scope>
    <source>
        <strain evidence="15">ASD5720</strain>
    </source>
</reference>
<dbReference type="NCBIfam" id="TIGR00636">
    <property type="entry name" value="PduO_Nterm"/>
    <property type="match status" value="1"/>
</dbReference>
<evidence type="ECO:0000256" key="13">
    <source>
        <dbReference type="ARBA" id="ARBA00048692"/>
    </source>
</evidence>
<evidence type="ECO:0000256" key="9">
    <source>
        <dbReference type="ARBA" id="ARBA00031529"/>
    </source>
</evidence>
<keyword evidence="7" id="KW-0547">Nucleotide-binding</keyword>
<dbReference type="InterPro" id="IPR016030">
    <property type="entry name" value="CblAdoTrfase-like"/>
</dbReference>
<dbReference type="InterPro" id="IPR005624">
    <property type="entry name" value="PduO/GlcC-like"/>
</dbReference>
<comment type="pathway">
    <text evidence="1">Cofactor biosynthesis; adenosylcobalamin biosynthesis; adenosylcobalamin from cob(II)yrinate a,c-diamide: step 2/7.</text>
</comment>
<comment type="similarity">
    <text evidence="2">Belongs to the Cob(I)alamin adenosyltransferase family.</text>
</comment>
<keyword evidence="16" id="KW-1185">Reference proteome</keyword>
<dbReference type="GO" id="GO:0005524">
    <property type="term" value="F:ATP binding"/>
    <property type="evidence" value="ECO:0007669"/>
    <property type="project" value="UniProtKB-KW"/>
</dbReference>
<protein>
    <recommendedName>
        <fullName evidence="4">Corrinoid adenosyltransferase</fullName>
        <ecNumber evidence="3">2.5.1.17</ecNumber>
    </recommendedName>
    <alternativeName>
        <fullName evidence="9">Cob(II)alamin adenosyltransferase</fullName>
    </alternativeName>
    <alternativeName>
        <fullName evidence="11">Cob(II)yrinic acid a,c-diamide adenosyltransferase</fullName>
    </alternativeName>
    <alternativeName>
        <fullName evidence="10">Cobinamide/cobalamin adenosyltransferase</fullName>
    </alternativeName>
</protein>
<dbReference type="GO" id="GO:0009236">
    <property type="term" value="P:cobalamin biosynthetic process"/>
    <property type="evidence" value="ECO:0007669"/>
    <property type="project" value="UniProtKB-KW"/>
</dbReference>
<gene>
    <name evidence="15" type="ORF">KTH89_18335</name>
</gene>
<evidence type="ECO:0000259" key="14">
    <source>
        <dbReference type="Pfam" id="PF01923"/>
    </source>
</evidence>
<evidence type="ECO:0000256" key="10">
    <source>
        <dbReference type="ARBA" id="ARBA00033334"/>
    </source>
</evidence>
<dbReference type="AlphaFoldDB" id="A0A949K457"/>
<dbReference type="RefSeq" id="WP_238722653.1">
    <property type="nucleotide sequence ID" value="NZ_JAHQCW010000036.1"/>
</dbReference>
<keyword evidence="5" id="KW-0169">Cobalamin biosynthesis</keyword>
<dbReference type="InterPro" id="IPR038084">
    <property type="entry name" value="PduO/GlcC-like_sf"/>
</dbReference>
<dbReference type="SUPFAM" id="SSF143744">
    <property type="entry name" value="GlcG-like"/>
    <property type="match status" value="1"/>
</dbReference>
<dbReference type="PANTHER" id="PTHR12213">
    <property type="entry name" value="CORRINOID ADENOSYLTRANSFERASE"/>
    <property type="match status" value="1"/>
</dbReference>
<evidence type="ECO:0000256" key="5">
    <source>
        <dbReference type="ARBA" id="ARBA00022573"/>
    </source>
</evidence>
<dbReference type="Gene3D" id="1.20.1200.10">
    <property type="entry name" value="Cobalamin adenosyltransferase-like"/>
    <property type="match status" value="1"/>
</dbReference>
<evidence type="ECO:0000256" key="3">
    <source>
        <dbReference type="ARBA" id="ARBA00012454"/>
    </source>
</evidence>
<evidence type="ECO:0000256" key="1">
    <source>
        <dbReference type="ARBA" id="ARBA00005121"/>
    </source>
</evidence>
<name>A0A949K457_9FIRM</name>
<dbReference type="EC" id="2.5.1.17" evidence="3"/>
<sequence>MSIYTRTGDSGMTSLMKEKNISKSDDRIQLLGTIDELTSNLGLVKADADQTGVVEFLERIQNNLMTVMAKVADPFNKDYRLNKEEVTALEQEINRLESLFEREKKFILPGKTRRSAQMDVARTVARRAERWLVAVDKKYGGDQIIKQYMNRLADYLYMLARYTDYAESNRQKDQPAALQEPQVAAAGDAAAFQKPAGDAQTKEQDGMQMKEMNEALVQAVLHRLGTPGRVGLDLAKKLIEKIELHALQMGLPSVIAICTPEGNPVAVHVMDGAFLASFDIAMKKAYTSVAVKMSTMELSALAQPGGTFYGVDKADNGRLIIFGGGVPLKAGDTIIGGLGISGGTGEQDHELAEYGQRVLKELL</sequence>
<evidence type="ECO:0000256" key="2">
    <source>
        <dbReference type="ARBA" id="ARBA00007487"/>
    </source>
</evidence>
<dbReference type="Pfam" id="PF03928">
    <property type="entry name" value="HbpS-like"/>
    <property type="match status" value="1"/>
</dbReference>
<comment type="catalytic activity">
    <reaction evidence="12">
        <text>2 cob(II)yrinate a,c diamide + reduced [electron-transfer flavoprotein] + 2 ATP = 2 adenosylcob(III)yrinate a,c-diamide + 2 triphosphate + oxidized [electron-transfer flavoprotein] + 3 H(+)</text>
        <dbReference type="Rhea" id="RHEA:11528"/>
        <dbReference type="Rhea" id="RHEA-COMP:10685"/>
        <dbReference type="Rhea" id="RHEA-COMP:10686"/>
        <dbReference type="ChEBI" id="CHEBI:15378"/>
        <dbReference type="ChEBI" id="CHEBI:18036"/>
        <dbReference type="ChEBI" id="CHEBI:30616"/>
        <dbReference type="ChEBI" id="CHEBI:57692"/>
        <dbReference type="ChEBI" id="CHEBI:58307"/>
        <dbReference type="ChEBI" id="CHEBI:58503"/>
        <dbReference type="ChEBI" id="CHEBI:58537"/>
        <dbReference type="EC" id="2.5.1.17"/>
    </reaction>
</comment>
<evidence type="ECO:0000256" key="7">
    <source>
        <dbReference type="ARBA" id="ARBA00022741"/>
    </source>
</evidence>
<dbReference type="EMBL" id="JAHQCW010000036">
    <property type="protein sequence ID" value="MBU9738505.1"/>
    <property type="molecule type" value="Genomic_DNA"/>
</dbReference>
<accession>A0A949K457</accession>
<comment type="caution">
    <text evidence="15">The sequence shown here is derived from an EMBL/GenBank/DDBJ whole genome shotgun (WGS) entry which is preliminary data.</text>
</comment>
<organism evidence="15 16">
    <name type="scientific">Diplocloster agilis</name>
    <dbReference type="NCBI Taxonomy" id="2850323"/>
    <lineage>
        <taxon>Bacteria</taxon>
        <taxon>Bacillati</taxon>
        <taxon>Bacillota</taxon>
        <taxon>Clostridia</taxon>
        <taxon>Lachnospirales</taxon>
        <taxon>Lachnospiraceae</taxon>
        <taxon>Diplocloster</taxon>
    </lineage>
</organism>
<feature type="domain" description="Cobalamin adenosyltransferase-like" evidence="14">
    <location>
        <begin position="3"/>
        <end position="162"/>
    </location>
</feature>
<comment type="catalytic activity">
    <reaction evidence="13">
        <text>2 cob(II)alamin + reduced [electron-transfer flavoprotein] + 2 ATP = 2 adenosylcob(III)alamin + 2 triphosphate + oxidized [electron-transfer flavoprotein] + 3 H(+)</text>
        <dbReference type="Rhea" id="RHEA:28671"/>
        <dbReference type="Rhea" id="RHEA-COMP:10685"/>
        <dbReference type="Rhea" id="RHEA-COMP:10686"/>
        <dbReference type="ChEBI" id="CHEBI:15378"/>
        <dbReference type="ChEBI" id="CHEBI:16304"/>
        <dbReference type="ChEBI" id="CHEBI:18036"/>
        <dbReference type="ChEBI" id="CHEBI:18408"/>
        <dbReference type="ChEBI" id="CHEBI:30616"/>
        <dbReference type="ChEBI" id="CHEBI:57692"/>
        <dbReference type="ChEBI" id="CHEBI:58307"/>
        <dbReference type="EC" id="2.5.1.17"/>
    </reaction>
</comment>
<dbReference type="InterPro" id="IPR029499">
    <property type="entry name" value="PduO-typ"/>
</dbReference>
<keyword evidence="8" id="KW-0067">ATP-binding</keyword>
<dbReference type="Gene3D" id="3.30.450.150">
    <property type="entry name" value="Haem-degrading domain"/>
    <property type="match status" value="1"/>
</dbReference>
<evidence type="ECO:0000313" key="15">
    <source>
        <dbReference type="EMBL" id="MBU9738505.1"/>
    </source>
</evidence>
<dbReference type="InterPro" id="IPR036451">
    <property type="entry name" value="CblAdoTrfase-like_sf"/>
</dbReference>
<dbReference type="PANTHER" id="PTHR12213:SF0">
    <property type="entry name" value="CORRINOID ADENOSYLTRANSFERASE MMAB"/>
    <property type="match status" value="1"/>
</dbReference>
<dbReference type="GO" id="GO:0008817">
    <property type="term" value="F:corrinoid adenosyltransferase activity"/>
    <property type="evidence" value="ECO:0007669"/>
    <property type="project" value="UniProtKB-EC"/>
</dbReference>
<proteinExistence type="inferred from homology"/>
<dbReference type="Pfam" id="PF01923">
    <property type="entry name" value="Cob_adeno_trans"/>
    <property type="match status" value="1"/>
</dbReference>
<evidence type="ECO:0000256" key="11">
    <source>
        <dbReference type="ARBA" id="ARBA00033354"/>
    </source>
</evidence>